<accession>A0ABV0N3T3</accession>
<organism evidence="4 5">
    <name type="scientific">Goodea atripinnis</name>
    <dbReference type="NCBI Taxonomy" id="208336"/>
    <lineage>
        <taxon>Eukaryota</taxon>
        <taxon>Metazoa</taxon>
        <taxon>Chordata</taxon>
        <taxon>Craniata</taxon>
        <taxon>Vertebrata</taxon>
        <taxon>Euteleostomi</taxon>
        <taxon>Actinopterygii</taxon>
        <taxon>Neopterygii</taxon>
        <taxon>Teleostei</taxon>
        <taxon>Neoteleostei</taxon>
        <taxon>Acanthomorphata</taxon>
        <taxon>Ovalentaria</taxon>
        <taxon>Atherinomorphae</taxon>
        <taxon>Cyprinodontiformes</taxon>
        <taxon>Goodeidae</taxon>
        <taxon>Goodea</taxon>
    </lineage>
</organism>
<dbReference type="InterPro" id="IPR027806">
    <property type="entry name" value="HARBI1_dom"/>
</dbReference>
<gene>
    <name evidence="4" type="ORF">GOODEAATRI_015431</name>
</gene>
<dbReference type="PANTHER" id="PTHR46669">
    <property type="entry name" value="LEUCINE-RICH PPR MOTIF-CONTAINING PROTEIN, MITOCHONDRIAL"/>
    <property type="match status" value="1"/>
</dbReference>
<comment type="caution">
    <text evidence="4">The sequence shown here is derived from an EMBL/GenBank/DDBJ whole genome shotgun (WGS) entry which is preliminary data.</text>
</comment>
<evidence type="ECO:0000256" key="2">
    <source>
        <dbReference type="ARBA" id="ARBA00022723"/>
    </source>
</evidence>
<name>A0ABV0N3T3_9TELE</name>
<protein>
    <recommendedName>
        <fullName evidence="3">DDE Tnp4 domain-containing protein</fullName>
    </recommendedName>
</protein>
<comment type="cofactor">
    <cofactor evidence="1">
        <name>a divalent metal cation</name>
        <dbReference type="ChEBI" id="CHEBI:60240"/>
    </cofactor>
</comment>
<evidence type="ECO:0000259" key="3">
    <source>
        <dbReference type="Pfam" id="PF13359"/>
    </source>
</evidence>
<dbReference type="Pfam" id="PF13359">
    <property type="entry name" value="DDE_Tnp_4"/>
    <property type="match status" value="1"/>
</dbReference>
<evidence type="ECO:0000256" key="1">
    <source>
        <dbReference type="ARBA" id="ARBA00001968"/>
    </source>
</evidence>
<keyword evidence="2" id="KW-0479">Metal-binding</keyword>
<dbReference type="EMBL" id="JAHRIO010021132">
    <property type="protein sequence ID" value="MEQ2165298.1"/>
    <property type="molecule type" value="Genomic_DNA"/>
</dbReference>
<evidence type="ECO:0000313" key="4">
    <source>
        <dbReference type="EMBL" id="MEQ2165298.1"/>
    </source>
</evidence>
<proteinExistence type="predicted"/>
<keyword evidence="5" id="KW-1185">Reference proteome</keyword>
<dbReference type="InterPro" id="IPR033490">
    <property type="entry name" value="LRP130"/>
</dbReference>
<reference evidence="4 5" key="1">
    <citation type="submission" date="2021-06" db="EMBL/GenBank/DDBJ databases">
        <authorList>
            <person name="Palmer J.M."/>
        </authorList>
    </citation>
    <scope>NUCLEOTIDE SEQUENCE [LARGE SCALE GENOMIC DNA]</scope>
    <source>
        <strain evidence="4 5">GA_2019</strain>
        <tissue evidence="4">Muscle</tissue>
    </source>
</reference>
<dbReference type="PANTHER" id="PTHR46669:SF1">
    <property type="entry name" value="LEUCINE-RICH PPR MOTIF-CONTAINING PROTEIN, MITOCHONDRIAL"/>
    <property type="match status" value="1"/>
</dbReference>
<dbReference type="Proteomes" id="UP001476798">
    <property type="component" value="Unassembled WGS sequence"/>
</dbReference>
<evidence type="ECO:0000313" key="5">
    <source>
        <dbReference type="Proteomes" id="UP001476798"/>
    </source>
</evidence>
<feature type="domain" description="DDE Tnp4" evidence="3">
    <location>
        <begin position="11"/>
        <end position="67"/>
    </location>
</feature>
<sequence>MQFEAREHSGVLLRHCGYAQTQFLFTPYLHPVRPAQQRYNQAHIHTRGLVERMYGIWKNRFQSLRNTHVVWKFFHVVTENMAALLRSARLLKFSPSAGCVRNYAVATEQKDEASVAVRSKQAQQFDWALTKLDSSVRRTGRITKTLLLRIFHDICRAGYPSGNQALLLLRSCGSLLPEMPMEERNELAHRVWDKLQELGKKLLVVPTS</sequence>